<sequence length="79" mass="8880">MTEPLIANPSSREGNNKLLLTIQEACEALRVSRWQIYEFINAGRLKTVRIGRRRFIVPADLTGLIDELREGGGNVRQAS</sequence>
<proteinExistence type="predicted"/>
<keyword evidence="3" id="KW-1185">Reference proteome</keyword>
<dbReference type="InterPro" id="IPR010093">
    <property type="entry name" value="SinI_DNA-bd"/>
</dbReference>
<gene>
    <name evidence="2" type="ORF">L1857_08470</name>
</gene>
<dbReference type="EMBL" id="CP091196">
    <property type="protein sequence ID" value="UQS22847.1"/>
    <property type="molecule type" value="Genomic_DNA"/>
</dbReference>
<evidence type="ECO:0000259" key="1">
    <source>
        <dbReference type="Pfam" id="PF12728"/>
    </source>
</evidence>
<dbReference type="InterPro" id="IPR009061">
    <property type="entry name" value="DNA-bd_dom_put_sf"/>
</dbReference>
<dbReference type="RefSeq" id="WP_116112828.1">
    <property type="nucleotide sequence ID" value="NZ_CP091196.1"/>
</dbReference>
<organism evidence="2 3">
    <name type="scientific">Amycolatopsis thermalba</name>
    <dbReference type="NCBI Taxonomy" id="944492"/>
    <lineage>
        <taxon>Bacteria</taxon>
        <taxon>Bacillati</taxon>
        <taxon>Actinomycetota</taxon>
        <taxon>Actinomycetes</taxon>
        <taxon>Pseudonocardiales</taxon>
        <taxon>Pseudonocardiaceae</taxon>
        <taxon>Amycolatopsis</taxon>
    </lineage>
</organism>
<reference evidence="2" key="1">
    <citation type="submission" date="2022-01" db="EMBL/GenBank/DDBJ databases">
        <title>PSI-footprinting approach for the identification of protein synthesis inhibitor producers.</title>
        <authorList>
            <person name="Handel F."/>
            <person name="Kulik A."/>
            <person name="Wex K.W."/>
            <person name="Berscheid A."/>
            <person name="Saur J.S."/>
            <person name="Winkler A."/>
            <person name="Wibberg D."/>
            <person name="Kalinowski J."/>
            <person name="Broetz-Oesterhelt H."/>
            <person name="Mast Y."/>
        </authorList>
    </citation>
    <scope>NUCLEOTIDE SEQUENCE</scope>
    <source>
        <strain evidence="2">KNN 49.3e</strain>
    </source>
</reference>
<protein>
    <submittedName>
        <fullName evidence="2">Helix-turn-helix domain-containing protein</fullName>
    </submittedName>
</protein>
<feature type="domain" description="Helix-turn-helix" evidence="1">
    <location>
        <begin position="19"/>
        <end position="61"/>
    </location>
</feature>
<evidence type="ECO:0000313" key="2">
    <source>
        <dbReference type="EMBL" id="UQS22847.1"/>
    </source>
</evidence>
<name>A0ABY4NS18_9PSEU</name>
<evidence type="ECO:0000313" key="3">
    <source>
        <dbReference type="Proteomes" id="UP000830158"/>
    </source>
</evidence>
<dbReference type="InterPro" id="IPR041657">
    <property type="entry name" value="HTH_17"/>
</dbReference>
<dbReference type="NCBIfam" id="TIGR01764">
    <property type="entry name" value="excise"/>
    <property type="match status" value="1"/>
</dbReference>
<dbReference type="SUPFAM" id="SSF46955">
    <property type="entry name" value="Putative DNA-binding domain"/>
    <property type="match status" value="1"/>
</dbReference>
<dbReference type="Pfam" id="PF12728">
    <property type="entry name" value="HTH_17"/>
    <property type="match status" value="1"/>
</dbReference>
<accession>A0ABY4NS18</accession>
<dbReference type="Proteomes" id="UP000830158">
    <property type="component" value="Chromosome"/>
</dbReference>